<dbReference type="AlphaFoldDB" id="A0A840AVR2"/>
<protein>
    <submittedName>
        <fullName evidence="2">Uncharacterized protein</fullName>
    </submittedName>
</protein>
<proteinExistence type="predicted"/>
<keyword evidence="1" id="KW-1133">Transmembrane helix</keyword>
<keyword evidence="3" id="KW-1185">Reference proteome</keyword>
<reference evidence="2 3" key="1">
    <citation type="submission" date="2020-08" db="EMBL/GenBank/DDBJ databases">
        <title>Genomic Encyclopedia of Type Strains, Phase IV (KMG-IV): sequencing the most valuable type-strain genomes for metagenomic binning, comparative biology and taxonomic classification.</title>
        <authorList>
            <person name="Goeker M."/>
        </authorList>
    </citation>
    <scope>NUCLEOTIDE SEQUENCE [LARGE SCALE GENOMIC DNA]</scope>
    <source>
        <strain evidence="2 3">DSM 25966</strain>
    </source>
</reference>
<evidence type="ECO:0000256" key="1">
    <source>
        <dbReference type="SAM" id="Phobius"/>
    </source>
</evidence>
<comment type="caution">
    <text evidence="2">The sequence shown here is derived from an EMBL/GenBank/DDBJ whole genome shotgun (WGS) entry which is preliminary data.</text>
</comment>
<accession>A0A840AVR2</accession>
<evidence type="ECO:0000313" key="2">
    <source>
        <dbReference type="EMBL" id="MBB3933157.1"/>
    </source>
</evidence>
<evidence type="ECO:0000313" key="3">
    <source>
        <dbReference type="Proteomes" id="UP000553963"/>
    </source>
</evidence>
<keyword evidence="1" id="KW-0812">Transmembrane</keyword>
<feature type="transmembrane region" description="Helical" evidence="1">
    <location>
        <begin position="44"/>
        <end position="62"/>
    </location>
</feature>
<gene>
    <name evidence="2" type="ORF">GGR25_004221</name>
</gene>
<dbReference type="Pfam" id="PF19606">
    <property type="entry name" value="DUF6111"/>
    <property type="match status" value="1"/>
</dbReference>
<dbReference type="Proteomes" id="UP000553963">
    <property type="component" value="Unassembled WGS sequence"/>
</dbReference>
<sequence length="87" mass="9430">MVRFLAFTIIAFLLPFIVYGGWRFITAGITPGSESWPMKVWTRLAGAGAALMLVSIIVLVSLSGEGAKKTYHPARMENGQLVPGSFD</sequence>
<dbReference type="InterPro" id="IPR046093">
    <property type="entry name" value="DUF6111"/>
</dbReference>
<keyword evidence="1" id="KW-0472">Membrane</keyword>
<dbReference type="EMBL" id="JACIDS010000005">
    <property type="protein sequence ID" value="MBB3933157.1"/>
    <property type="molecule type" value="Genomic_DNA"/>
</dbReference>
<dbReference type="RefSeq" id="WP_183400799.1">
    <property type="nucleotide sequence ID" value="NZ_JACIDS010000005.1"/>
</dbReference>
<name>A0A840AVR2_9HYPH</name>
<organism evidence="2 3">
    <name type="scientific">Kaistia hirudinis</name>
    <dbReference type="NCBI Taxonomy" id="1293440"/>
    <lineage>
        <taxon>Bacteria</taxon>
        <taxon>Pseudomonadati</taxon>
        <taxon>Pseudomonadota</taxon>
        <taxon>Alphaproteobacteria</taxon>
        <taxon>Hyphomicrobiales</taxon>
        <taxon>Kaistiaceae</taxon>
        <taxon>Kaistia</taxon>
    </lineage>
</organism>